<dbReference type="Pfam" id="PF02897">
    <property type="entry name" value="Peptidase_S9_N"/>
    <property type="match status" value="1"/>
</dbReference>
<dbReference type="RefSeq" id="WP_126040663.1">
    <property type="nucleotide sequence ID" value="NZ_CP034438.1"/>
</dbReference>
<proteinExistence type="predicted"/>
<dbReference type="GO" id="GO:0004252">
    <property type="term" value="F:serine-type endopeptidase activity"/>
    <property type="evidence" value="ECO:0007669"/>
    <property type="project" value="InterPro"/>
</dbReference>
<dbReference type="InterPro" id="IPR023302">
    <property type="entry name" value="Pept_S9A_N"/>
</dbReference>
<dbReference type="GO" id="GO:0005829">
    <property type="term" value="C:cytosol"/>
    <property type="evidence" value="ECO:0007669"/>
    <property type="project" value="TreeGrafter"/>
</dbReference>
<dbReference type="SUPFAM" id="SSF53474">
    <property type="entry name" value="alpha/beta-Hydrolases"/>
    <property type="match status" value="1"/>
</dbReference>
<evidence type="ECO:0000259" key="4">
    <source>
        <dbReference type="Pfam" id="PF00326"/>
    </source>
</evidence>
<dbReference type="SUPFAM" id="SSF50993">
    <property type="entry name" value="Peptidase/esterase 'gauge' domain"/>
    <property type="match status" value="1"/>
</dbReference>
<keyword evidence="1" id="KW-0645">Protease</keyword>
<dbReference type="InterPro" id="IPR051167">
    <property type="entry name" value="Prolyl_oligopep/macrocyclase"/>
</dbReference>
<evidence type="ECO:0000259" key="5">
    <source>
        <dbReference type="Pfam" id="PF02897"/>
    </source>
</evidence>
<protein>
    <submittedName>
        <fullName evidence="6">S9 family peptidase</fullName>
    </submittedName>
</protein>
<sequence length="691" mass="76775">MTDPRLWLEDSNDVALEWVKERTERTLDSYRGNRFDAKRSAIFDILSAKDKLDLGTLRGDYVYNFHTDADHPRGLWRRTTLESYLDEPEWDVLLDIDSLGQEEGESWVFGGANLRRPLFDRALITLKPGGSDANVVREFDLDTRTFITDGFEAPASKGSMSWMRRDSDAVLIARDFGAGTLTDSGYPRSVRLWRRGTDIDDAPTILEGEREDILVSASHDFTPGYERTFAVRAKDFRDTVVYEVDHDTLELKEILLPHSAGVGTIRDWAVVELRYDWELKGETFPAGSLLALPYEDALTGPVPERIVKIFTPTPQASLAGMTEIQSGVVFTTLDNVRSRVYFASIDTWEVTELHPELGEFDSIGVGAVDREKGDAVWVTTTGFLTPTTLLYGTASKDGLDVTTVRSTPERFDADGMVVDQRWAVSADGTRVPYFLVGSRQALRGEHPARCLLDGYGGFEVSRTPGYLGTYGKAWLEDGGVYVLANIRGGGEFGPAWHQAALTKNRKRAYEDFAAVARDLVATGVTTVPQLAAIGGSNGGLLIGNMYTTYPELFGALVTRVPLLDMKRFSHLLAGASWMDEYGNPDTDDWDFLQRYSPYHNVAEDGEYPPILVMTSTKDDRVHPGHARKFTALLEELGHNVEYYENIEGGHAGAADAEQSALSLALIFEFLNRRLAEGPRAEEKPASADCVR</sequence>
<name>A0A3Q8WTU0_9ACTO</name>
<dbReference type="InterPro" id="IPR002470">
    <property type="entry name" value="Peptidase_S9A"/>
</dbReference>
<dbReference type="KEGG" id="fsl:EJO69_07455"/>
<dbReference type="GO" id="GO:0006508">
    <property type="term" value="P:proteolysis"/>
    <property type="evidence" value="ECO:0007669"/>
    <property type="project" value="UniProtKB-KW"/>
</dbReference>
<keyword evidence="7" id="KW-1185">Reference proteome</keyword>
<dbReference type="Pfam" id="PF00326">
    <property type="entry name" value="Peptidase_S9"/>
    <property type="match status" value="1"/>
</dbReference>
<dbReference type="AlphaFoldDB" id="A0A3Q8WTU0"/>
<dbReference type="Gene3D" id="3.40.50.1820">
    <property type="entry name" value="alpha/beta hydrolase"/>
    <property type="match status" value="1"/>
</dbReference>
<dbReference type="GO" id="GO:0070012">
    <property type="term" value="F:oligopeptidase activity"/>
    <property type="evidence" value="ECO:0007669"/>
    <property type="project" value="TreeGrafter"/>
</dbReference>
<evidence type="ECO:0000256" key="1">
    <source>
        <dbReference type="ARBA" id="ARBA00022670"/>
    </source>
</evidence>
<dbReference type="InterPro" id="IPR001375">
    <property type="entry name" value="Peptidase_S9_cat"/>
</dbReference>
<feature type="domain" description="Peptidase S9 prolyl oligopeptidase catalytic" evidence="4">
    <location>
        <begin position="474"/>
        <end position="674"/>
    </location>
</feature>
<dbReference type="Gene3D" id="2.130.10.120">
    <property type="entry name" value="Prolyl oligopeptidase, N-terminal domain"/>
    <property type="match status" value="1"/>
</dbReference>
<dbReference type="OrthoDB" id="9801421at2"/>
<keyword evidence="2" id="KW-0378">Hydrolase</keyword>
<dbReference type="PANTHER" id="PTHR42881">
    <property type="entry name" value="PROLYL ENDOPEPTIDASE"/>
    <property type="match status" value="1"/>
</dbReference>
<dbReference type="PANTHER" id="PTHR42881:SF13">
    <property type="entry name" value="PROLYL ENDOPEPTIDASE"/>
    <property type="match status" value="1"/>
</dbReference>
<reference evidence="6 7" key="1">
    <citation type="submission" date="2018-12" db="EMBL/GenBank/DDBJ databases">
        <title>Complete genome sequence of Flaviflexus salsibiostraticola KCTC 33148.</title>
        <authorList>
            <person name="Bae J.-W."/>
        </authorList>
    </citation>
    <scope>NUCLEOTIDE SEQUENCE [LARGE SCALE GENOMIC DNA]</scope>
    <source>
        <strain evidence="6 7">KCTC 33148</strain>
    </source>
</reference>
<feature type="domain" description="Peptidase S9A N-terminal" evidence="5">
    <location>
        <begin position="2"/>
        <end position="214"/>
    </location>
</feature>
<dbReference type="PRINTS" id="PR00862">
    <property type="entry name" value="PROLIGOPTASE"/>
</dbReference>
<evidence type="ECO:0000256" key="3">
    <source>
        <dbReference type="ARBA" id="ARBA00022825"/>
    </source>
</evidence>
<evidence type="ECO:0000313" key="6">
    <source>
        <dbReference type="EMBL" id="AZN30162.1"/>
    </source>
</evidence>
<gene>
    <name evidence="6" type="ORF">EJO69_07455</name>
</gene>
<accession>A0A3Q8WTU0</accession>
<dbReference type="InterPro" id="IPR029058">
    <property type="entry name" value="AB_hydrolase_fold"/>
</dbReference>
<evidence type="ECO:0000256" key="2">
    <source>
        <dbReference type="ARBA" id="ARBA00022801"/>
    </source>
</evidence>
<keyword evidence="3" id="KW-0720">Serine protease</keyword>
<dbReference type="Proteomes" id="UP000270021">
    <property type="component" value="Chromosome"/>
</dbReference>
<evidence type="ECO:0000313" key="7">
    <source>
        <dbReference type="Proteomes" id="UP000270021"/>
    </source>
</evidence>
<dbReference type="EMBL" id="CP034438">
    <property type="protein sequence ID" value="AZN30162.1"/>
    <property type="molecule type" value="Genomic_DNA"/>
</dbReference>
<organism evidence="6 7">
    <name type="scientific">Flaviflexus salsibiostraticola</name>
    <dbReference type="NCBI Taxonomy" id="1282737"/>
    <lineage>
        <taxon>Bacteria</taxon>
        <taxon>Bacillati</taxon>
        <taxon>Actinomycetota</taxon>
        <taxon>Actinomycetes</taxon>
        <taxon>Actinomycetales</taxon>
        <taxon>Actinomycetaceae</taxon>
        <taxon>Flaviflexus</taxon>
    </lineage>
</organism>